<evidence type="ECO:0000256" key="4">
    <source>
        <dbReference type="ARBA" id="ARBA00022676"/>
    </source>
</evidence>
<dbReference type="GO" id="GO:0006006">
    <property type="term" value="P:glucose metabolic process"/>
    <property type="evidence" value="ECO:0007669"/>
    <property type="project" value="UniProtKB-KW"/>
</dbReference>
<feature type="domain" description="Trehalose synthase N-terminal" evidence="8">
    <location>
        <begin position="33"/>
        <end position="173"/>
    </location>
</feature>
<protein>
    <submittedName>
        <fullName evidence="9">Glycosyltransferase</fullName>
    </submittedName>
</protein>
<dbReference type="InterPro" id="IPR052078">
    <property type="entry name" value="Trehalose_Metab_GTase"/>
</dbReference>
<keyword evidence="6" id="KW-0119">Carbohydrate metabolism</keyword>
<dbReference type="InterPro" id="IPR001296">
    <property type="entry name" value="Glyco_trans_1"/>
</dbReference>
<organism evidence="9">
    <name type="scientific">candidate division WOR-3 bacterium</name>
    <dbReference type="NCBI Taxonomy" id="2052148"/>
    <lineage>
        <taxon>Bacteria</taxon>
        <taxon>Bacteria division WOR-3</taxon>
    </lineage>
</organism>
<comment type="caution">
    <text evidence="9">The sequence shown here is derived from an EMBL/GenBank/DDBJ whole genome shotgun (WGS) entry which is preliminary data.</text>
</comment>
<dbReference type="PANTHER" id="PTHR47779">
    <property type="entry name" value="SYNTHASE (CCG-9), PUTATIVE (AFU_ORTHOLOGUE AFUA_3G12100)-RELATED"/>
    <property type="match status" value="1"/>
</dbReference>
<dbReference type="GO" id="GO:0016757">
    <property type="term" value="F:glycosyltransferase activity"/>
    <property type="evidence" value="ECO:0007669"/>
    <property type="project" value="UniProtKB-KW"/>
</dbReference>
<name>A0A7C1BAW7_UNCW3</name>
<evidence type="ECO:0000259" key="8">
    <source>
        <dbReference type="Pfam" id="PF21269"/>
    </source>
</evidence>
<evidence type="ECO:0000259" key="7">
    <source>
        <dbReference type="Pfam" id="PF00534"/>
    </source>
</evidence>
<feature type="domain" description="Glycosyl transferase family 1" evidence="7">
    <location>
        <begin position="205"/>
        <end position="378"/>
    </location>
</feature>
<comment type="similarity">
    <text evidence="1">Belongs to the glycosyltransferase group 1 family. Glycosyltransferase 4 subfamily.</text>
</comment>
<dbReference type="PANTHER" id="PTHR47779:SF1">
    <property type="entry name" value="SYNTHASE (CCG-9), PUTATIVE (AFU_ORTHOLOGUE AFUA_3G12100)-RELATED"/>
    <property type="match status" value="1"/>
</dbReference>
<evidence type="ECO:0000256" key="2">
    <source>
        <dbReference type="ARBA" id="ARBA00011738"/>
    </source>
</evidence>
<dbReference type="Gene3D" id="3.40.50.2000">
    <property type="entry name" value="Glycogen Phosphorylase B"/>
    <property type="match status" value="2"/>
</dbReference>
<keyword evidence="4" id="KW-0328">Glycosyltransferase</keyword>
<keyword evidence="3" id="KW-0313">Glucose metabolism</keyword>
<dbReference type="EMBL" id="DRBW01000229">
    <property type="protein sequence ID" value="HDM90791.1"/>
    <property type="molecule type" value="Genomic_DNA"/>
</dbReference>
<dbReference type="Proteomes" id="UP000885931">
    <property type="component" value="Unassembled WGS sequence"/>
</dbReference>
<evidence type="ECO:0000256" key="5">
    <source>
        <dbReference type="ARBA" id="ARBA00022679"/>
    </source>
</evidence>
<dbReference type="SUPFAM" id="SSF53756">
    <property type="entry name" value="UDP-Glycosyltransferase/glycogen phosphorylase"/>
    <property type="match status" value="1"/>
</dbReference>
<evidence type="ECO:0000256" key="3">
    <source>
        <dbReference type="ARBA" id="ARBA00022526"/>
    </source>
</evidence>
<gene>
    <name evidence="9" type="ORF">ENG67_06270</name>
</gene>
<comment type="subunit">
    <text evidence="2">Homodimer.</text>
</comment>
<dbReference type="InterPro" id="IPR049438">
    <property type="entry name" value="TreT_GT1"/>
</dbReference>
<dbReference type="Pfam" id="PF21269">
    <property type="entry name" value="TreT_GT1"/>
    <property type="match status" value="1"/>
</dbReference>
<dbReference type="Pfam" id="PF00534">
    <property type="entry name" value="Glycos_transf_1"/>
    <property type="match status" value="1"/>
</dbReference>
<keyword evidence="5" id="KW-0808">Transferase</keyword>
<reference evidence="9" key="1">
    <citation type="journal article" date="2020" name="mSystems">
        <title>Genome- and Community-Level Interaction Insights into Carbon Utilization and Element Cycling Functions of Hydrothermarchaeota in Hydrothermal Sediment.</title>
        <authorList>
            <person name="Zhou Z."/>
            <person name="Liu Y."/>
            <person name="Xu W."/>
            <person name="Pan J."/>
            <person name="Luo Z.H."/>
            <person name="Li M."/>
        </authorList>
    </citation>
    <scope>NUCLEOTIDE SEQUENCE [LARGE SCALE GENOMIC DNA]</scope>
    <source>
        <strain evidence="9">HyVt-237</strain>
    </source>
</reference>
<evidence type="ECO:0000256" key="6">
    <source>
        <dbReference type="ARBA" id="ARBA00023277"/>
    </source>
</evidence>
<evidence type="ECO:0000313" key="9">
    <source>
        <dbReference type="EMBL" id="HDM90791.1"/>
    </source>
</evidence>
<proteinExistence type="inferred from homology"/>
<sequence>MRSLEEYRGIIGDEVISSIYRKARRLYGVGVLHINSTYVGGGVAEMLTSLVPLMNDVGLQADWRTFHGSPDFFTVTKKFHNALQGDKINLTENKKKVYLQTNENFSTYCHLNHNFIIVHDPQPLPLIKFYKKKQPWIWRCHIDLTNPNRALWEFLKKFLLRYDIIILSSEKYKRKDLPVEQRIIYPAIDPLSPKNMELSEKTIRNYLKKFNIPTDKPIITQISRFDKWKDPEGVLEVYKMVKEEVNARLVLCGSMAPDDPEGWAVLERVRRKAKKLVEKGDVILINSENSILVNVLQRVSSAVIQKSLREGFALVVTEAIWKGTPVVASNVGGIPLQIKDGENGFLVEPTDLKGFAERLIYLLKNPKPAKEMGKKGKEMARKNFLITRLLSDYLDLLNYLRTFG</sequence>
<accession>A0A7C1BAW7</accession>
<dbReference type="AlphaFoldDB" id="A0A7C1BAW7"/>
<evidence type="ECO:0000256" key="1">
    <source>
        <dbReference type="ARBA" id="ARBA00009481"/>
    </source>
</evidence>